<sequence length="340" mass="37432">MPERTRIDWVDYAKGFCIIMVVMMHSTLGVEKAAGAESWLGHVVAFARPFRMPDFFLISGLFLSRVIDRDWRSYADRKIVHFAYFYVLWLMIQFAFKAPGMMAEDGVGGALGAFLLAFIEPFGTLWFIYLLPIFFTVTKLLRGVPSWIVLIVAAALEIAPIHTGWTLPDEFASRFVYFYAGYVFAPQVFRLAAAVIDRPALAVVGLLAWAVVNGFAVFGGFSELPFVGLGLGVLGACAVIAFSALLSKADLMAPLRYCGQQSIVIYLAFFLPMAATRVLLLKTGIIPDLGTVSLIVTAAGVVVPILLYWAVRDTRLSFLFKRPGWAHIDRVKAGALAPAQ</sequence>
<accession>A0ABW0PS70</accession>
<protein>
    <submittedName>
        <fullName evidence="9">Acyltransferase family protein</fullName>
    </submittedName>
</protein>
<keyword evidence="4 7" id="KW-0812">Transmembrane</keyword>
<evidence type="ECO:0000256" key="7">
    <source>
        <dbReference type="SAM" id="Phobius"/>
    </source>
</evidence>
<dbReference type="PANTHER" id="PTHR40074:SF4">
    <property type="entry name" value="INNER MEMBRANE PROTEIN YCFT"/>
    <property type="match status" value="1"/>
</dbReference>
<feature type="transmembrane region" description="Helical" evidence="7">
    <location>
        <begin position="12"/>
        <end position="30"/>
    </location>
</feature>
<evidence type="ECO:0000256" key="4">
    <source>
        <dbReference type="ARBA" id="ARBA00022692"/>
    </source>
</evidence>
<comment type="similarity">
    <text evidence="2">Belongs to the acyltransferase 3 family.</text>
</comment>
<dbReference type="Proteomes" id="UP001596150">
    <property type="component" value="Unassembled WGS sequence"/>
</dbReference>
<proteinExistence type="inferred from homology"/>
<feature type="domain" description="Acyltransferase 3" evidence="8">
    <location>
        <begin position="8"/>
        <end position="309"/>
    </location>
</feature>
<dbReference type="RefSeq" id="WP_266342341.1">
    <property type="nucleotide sequence ID" value="NZ_JAPKNH010000001.1"/>
</dbReference>
<gene>
    <name evidence="9" type="ORF">ACFPP9_06455</name>
</gene>
<evidence type="ECO:0000256" key="5">
    <source>
        <dbReference type="ARBA" id="ARBA00022989"/>
    </source>
</evidence>
<dbReference type="PANTHER" id="PTHR40074">
    <property type="entry name" value="O-ACETYLTRANSFERASE WECH"/>
    <property type="match status" value="1"/>
</dbReference>
<feature type="transmembrane region" description="Helical" evidence="7">
    <location>
        <begin position="263"/>
        <end position="280"/>
    </location>
</feature>
<name>A0ABW0PS70_9HYPH</name>
<comment type="caution">
    <text evidence="9">The sequence shown here is derived from an EMBL/GenBank/DDBJ whole genome shotgun (WGS) entry which is preliminary data.</text>
</comment>
<reference evidence="10" key="1">
    <citation type="journal article" date="2019" name="Int. J. Syst. Evol. Microbiol.">
        <title>The Global Catalogue of Microorganisms (GCM) 10K type strain sequencing project: providing services to taxonomists for standard genome sequencing and annotation.</title>
        <authorList>
            <consortium name="The Broad Institute Genomics Platform"/>
            <consortium name="The Broad Institute Genome Sequencing Center for Infectious Disease"/>
            <person name="Wu L."/>
            <person name="Ma J."/>
        </authorList>
    </citation>
    <scope>NUCLEOTIDE SEQUENCE [LARGE SCALE GENOMIC DNA]</scope>
    <source>
        <strain evidence="10">KACC 12633</strain>
    </source>
</reference>
<keyword evidence="6 7" id="KW-0472">Membrane</keyword>
<evidence type="ECO:0000313" key="10">
    <source>
        <dbReference type="Proteomes" id="UP001596150"/>
    </source>
</evidence>
<feature type="transmembrane region" description="Helical" evidence="7">
    <location>
        <begin position="227"/>
        <end position="251"/>
    </location>
</feature>
<feature type="transmembrane region" description="Helical" evidence="7">
    <location>
        <begin position="292"/>
        <end position="311"/>
    </location>
</feature>
<feature type="transmembrane region" description="Helical" evidence="7">
    <location>
        <begin position="147"/>
        <end position="165"/>
    </location>
</feature>
<keyword evidence="9" id="KW-0012">Acyltransferase</keyword>
<dbReference type="EMBL" id="JBHSML010000003">
    <property type="protein sequence ID" value="MFC5515405.1"/>
    <property type="molecule type" value="Genomic_DNA"/>
</dbReference>
<keyword evidence="10" id="KW-1185">Reference proteome</keyword>
<evidence type="ECO:0000313" key="9">
    <source>
        <dbReference type="EMBL" id="MFC5515405.1"/>
    </source>
</evidence>
<feature type="transmembrane region" description="Helical" evidence="7">
    <location>
        <begin position="201"/>
        <end position="221"/>
    </location>
</feature>
<evidence type="ECO:0000256" key="3">
    <source>
        <dbReference type="ARBA" id="ARBA00022475"/>
    </source>
</evidence>
<dbReference type="Pfam" id="PF01757">
    <property type="entry name" value="Acyl_transf_3"/>
    <property type="match status" value="1"/>
</dbReference>
<keyword evidence="5 7" id="KW-1133">Transmembrane helix</keyword>
<comment type="subcellular location">
    <subcellularLocation>
        <location evidence="1">Cell membrane</location>
        <topology evidence="1">Multi-pass membrane protein</topology>
    </subcellularLocation>
</comment>
<keyword evidence="3" id="KW-1003">Cell membrane</keyword>
<evidence type="ECO:0000259" key="8">
    <source>
        <dbReference type="Pfam" id="PF01757"/>
    </source>
</evidence>
<evidence type="ECO:0000256" key="6">
    <source>
        <dbReference type="ARBA" id="ARBA00023136"/>
    </source>
</evidence>
<feature type="transmembrane region" description="Helical" evidence="7">
    <location>
        <begin position="50"/>
        <end position="67"/>
    </location>
</feature>
<dbReference type="GO" id="GO:0016746">
    <property type="term" value="F:acyltransferase activity"/>
    <property type="evidence" value="ECO:0007669"/>
    <property type="project" value="UniProtKB-KW"/>
</dbReference>
<dbReference type="InterPro" id="IPR002656">
    <property type="entry name" value="Acyl_transf_3_dom"/>
</dbReference>
<feature type="transmembrane region" description="Helical" evidence="7">
    <location>
        <begin position="171"/>
        <end position="189"/>
    </location>
</feature>
<feature type="transmembrane region" description="Helical" evidence="7">
    <location>
        <begin position="108"/>
        <end position="135"/>
    </location>
</feature>
<organism evidence="9 10">
    <name type="scientific">Kaistia terrae</name>
    <dbReference type="NCBI Taxonomy" id="537017"/>
    <lineage>
        <taxon>Bacteria</taxon>
        <taxon>Pseudomonadati</taxon>
        <taxon>Pseudomonadota</taxon>
        <taxon>Alphaproteobacteria</taxon>
        <taxon>Hyphomicrobiales</taxon>
        <taxon>Kaistiaceae</taxon>
        <taxon>Kaistia</taxon>
    </lineage>
</organism>
<evidence type="ECO:0000256" key="1">
    <source>
        <dbReference type="ARBA" id="ARBA00004651"/>
    </source>
</evidence>
<feature type="transmembrane region" description="Helical" evidence="7">
    <location>
        <begin position="79"/>
        <end position="96"/>
    </location>
</feature>
<keyword evidence="9" id="KW-0808">Transferase</keyword>
<evidence type="ECO:0000256" key="2">
    <source>
        <dbReference type="ARBA" id="ARBA00007400"/>
    </source>
</evidence>